<organism evidence="1 2">
    <name type="scientific">Paraburkholderia unamae</name>
    <dbReference type="NCBI Taxonomy" id="219649"/>
    <lineage>
        <taxon>Bacteria</taxon>
        <taxon>Pseudomonadati</taxon>
        <taxon>Pseudomonadota</taxon>
        <taxon>Betaproteobacteria</taxon>
        <taxon>Burkholderiales</taxon>
        <taxon>Burkholderiaceae</taxon>
        <taxon>Paraburkholderia</taxon>
    </lineage>
</organism>
<gene>
    <name evidence="1" type="ORF">VSR83_27635</name>
</gene>
<keyword evidence="1" id="KW-0645">Protease</keyword>
<comment type="caution">
    <text evidence="1">The sequence shown here is derived from an EMBL/GenBank/DDBJ whole genome shotgun (WGS) entry which is preliminary data.</text>
</comment>
<protein>
    <submittedName>
        <fullName evidence="1">D-Ala-D-Ala carboxypeptidase family metallohydrolase</fullName>
    </submittedName>
</protein>
<dbReference type="EMBL" id="JAYMRU010000024">
    <property type="protein sequence ID" value="MEM5403762.1"/>
    <property type="molecule type" value="Genomic_DNA"/>
</dbReference>
<evidence type="ECO:0000313" key="2">
    <source>
        <dbReference type="Proteomes" id="UP001392318"/>
    </source>
</evidence>
<keyword evidence="2" id="KW-1185">Reference proteome</keyword>
<reference evidence="1" key="1">
    <citation type="submission" date="2024-01" db="EMBL/GenBank/DDBJ databases">
        <title>The diversity of rhizobia nodulating Mimosa spp. in eleven states of Brazil covering several biomes is determined by host plant, location, and edaphic factors.</title>
        <authorList>
            <person name="Rouws L."/>
            <person name="Barauna A."/>
            <person name="Beukes C."/>
            <person name="De Faria S.M."/>
            <person name="Gross E."/>
            <person name="Dos Reis Junior F.B."/>
            <person name="Simon M."/>
            <person name="Maluk M."/>
            <person name="Odee D.W."/>
            <person name="Kenicer G."/>
            <person name="Young J.P.W."/>
            <person name="Reis V.M."/>
            <person name="Zilli J."/>
            <person name="James E.K."/>
        </authorList>
    </citation>
    <scope>NUCLEOTIDE SEQUENCE</scope>
    <source>
        <strain evidence="1">JPY452</strain>
    </source>
</reference>
<accession>A0ACC6RQD6</accession>
<keyword evidence="1" id="KW-0378">Hydrolase</keyword>
<proteinExistence type="predicted"/>
<dbReference type="Proteomes" id="UP001392318">
    <property type="component" value="Unassembled WGS sequence"/>
</dbReference>
<evidence type="ECO:0000313" key="1">
    <source>
        <dbReference type="EMBL" id="MEM5403762.1"/>
    </source>
</evidence>
<name>A0ACC6RQD6_9BURK</name>
<keyword evidence="1" id="KW-0121">Carboxypeptidase</keyword>
<sequence length="150" mass="16212">MRLTPNFSLDELTVSETATRRGINNQPGPAELANLTRLAEVLERVRTLLRGRPMLITSGYRTPEVNRLVGGALNSDHVQGRAADFICPGFGTPLQVCGAIAGSIDIEFDQLIFEGTWVHLSIPLEGRSARQQVLTAHFGTGPTTYTAGLP</sequence>